<accession>A0A1X3D392</accession>
<proteinExistence type="predicted"/>
<keyword evidence="3" id="KW-1185">Reference proteome</keyword>
<evidence type="ECO:0000256" key="1">
    <source>
        <dbReference type="SAM" id="MobiDB-lite"/>
    </source>
</evidence>
<dbReference type="SUPFAM" id="SSF51120">
    <property type="entry name" value="beta-Roll"/>
    <property type="match status" value="1"/>
</dbReference>
<dbReference type="PRINTS" id="PR00313">
    <property type="entry name" value="CABNDNGRPT"/>
</dbReference>
<reference evidence="3" key="1">
    <citation type="submission" date="2017-01" db="EMBL/GenBank/DDBJ databases">
        <authorList>
            <person name="Wolfgang W.J."/>
            <person name="Cole J."/>
            <person name="Wroblewski D."/>
            <person name="Mcginnis J."/>
            <person name="Musser K.A."/>
        </authorList>
    </citation>
    <scope>NUCLEOTIDE SEQUENCE [LARGE SCALE GENOMIC DNA]</scope>
    <source>
        <strain evidence="3">DSM 19151</strain>
    </source>
</reference>
<protein>
    <recommendedName>
        <fullName evidence="4">Calcium-binding protein</fullName>
    </recommendedName>
</protein>
<dbReference type="InterPro" id="IPR001343">
    <property type="entry name" value="Hemolysn_Ca-bd"/>
</dbReference>
<name>A0A1X3D392_9NEIS</name>
<sequence>MDANTVIVNGTPNDDVLFGSLGGTVIYGNGGNDTIYGFSGLDTMYGGEGNDTFHIAGSGDTIIEESGQGSDTVHSSVSYTASRNVENLVLTGDARINGTGNNSDNTITGNDNYNR</sequence>
<evidence type="ECO:0000313" key="2">
    <source>
        <dbReference type="EMBL" id="OSI14232.1"/>
    </source>
</evidence>
<dbReference type="Gene3D" id="2.150.10.10">
    <property type="entry name" value="Serralysin-like metalloprotease, C-terminal"/>
    <property type="match status" value="1"/>
</dbReference>
<dbReference type="Pfam" id="PF00353">
    <property type="entry name" value="HemolysinCabind"/>
    <property type="match status" value="1"/>
</dbReference>
<evidence type="ECO:0000313" key="3">
    <source>
        <dbReference type="Proteomes" id="UP000193118"/>
    </source>
</evidence>
<dbReference type="GO" id="GO:0005509">
    <property type="term" value="F:calcium ion binding"/>
    <property type="evidence" value="ECO:0007669"/>
    <property type="project" value="InterPro"/>
</dbReference>
<dbReference type="AlphaFoldDB" id="A0A1X3D392"/>
<feature type="region of interest" description="Disordered" evidence="1">
    <location>
        <begin position="94"/>
        <end position="115"/>
    </location>
</feature>
<organism evidence="2 3">
    <name type="scientific">Neisseria dentiae</name>
    <dbReference type="NCBI Taxonomy" id="194197"/>
    <lineage>
        <taxon>Bacteria</taxon>
        <taxon>Pseudomonadati</taxon>
        <taxon>Pseudomonadota</taxon>
        <taxon>Betaproteobacteria</taxon>
        <taxon>Neisseriales</taxon>
        <taxon>Neisseriaceae</taxon>
        <taxon>Neisseria</taxon>
    </lineage>
</organism>
<dbReference type="Proteomes" id="UP000193118">
    <property type="component" value="Unassembled WGS sequence"/>
</dbReference>
<comment type="caution">
    <text evidence="2">The sequence shown here is derived from an EMBL/GenBank/DDBJ whole genome shotgun (WGS) entry which is preliminary data.</text>
</comment>
<dbReference type="RefSeq" id="WP_369405398.1">
    <property type="nucleotide sequence ID" value="NZ_MTBO01000040.1"/>
</dbReference>
<dbReference type="STRING" id="194197.BWD09_11110"/>
<dbReference type="EMBL" id="MTBO01000040">
    <property type="protein sequence ID" value="OSI14232.1"/>
    <property type="molecule type" value="Genomic_DNA"/>
</dbReference>
<feature type="compositionally biased region" description="Polar residues" evidence="1">
    <location>
        <begin position="98"/>
        <end position="115"/>
    </location>
</feature>
<feature type="non-terminal residue" evidence="2">
    <location>
        <position position="115"/>
    </location>
</feature>
<gene>
    <name evidence="2" type="ORF">BWD09_11110</name>
</gene>
<dbReference type="InterPro" id="IPR011049">
    <property type="entry name" value="Serralysin-like_metalloprot_C"/>
</dbReference>
<evidence type="ECO:0008006" key="4">
    <source>
        <dbReference type="Google" id="ProtNLM"/>
    </source>
</evidence>